<dbReference type="Proteomes" id="UP000824533">
    <property type="component" value="Linkage Group LG01"/>
</dbReference>
<protein>
    <submittedName>
        <fullName evidence="1">Uncharacterized protein</fullName>
    </submittedName>
</protein>
<accession>A0ACC1DIZ9</accession>
<gene>
    <name evidence="1" type="ORF">K1T71_000198</name>
</gene>
<proteinExistence type="predicted"/>
<organism evidence="1 2">
    <name type="scientific">Dendrolimus kikuchii</name>
    <dbReference type="NCBI Taxonomy" id="765133"/>
    <lineage>
        <taxon>Eukaryota</taxon>
        <taxon>Metazoa</taxon>
        <taxon>Ecdysozoa</taxon>
        <taxon>Arthropoda</taxon>
        <taxon>Hexapoda</taxon>
        <taxon>Insecta</taxon>
        <taxon>Pterygota</taxon>
        <taxon>Neoptera</taxon>
        <taxon>Endopterygota</taxon>
        <taxon>Lepidoptera</taxon>
        <taxon>Glossata</taxon>
        <taxon>Ditrysia</taxon>
        <taxon>Bombycoidea</taxon>
        <taxon>Lasiocampidae</taxon>
        <taxon>Dendrolimus</taxon>
    </lineage>
</organism>
<evidence type="ECO:0000313" key="2">
    <source>
        <dbReference type="Proteomes" id="UP000824533"/>
    </source>
</evidence>
<evidence type="ECO:0000313" key="1">
    <source>
        <dbReference type="EMBL" id="KAJ0183775.1"/>
    </source>
</evidence>
<reference evidence="1 2" key="1">
    <citation type="journal article" date="2021" name="Front. Genet.">
        <title>Chromosome-Level Genome Assembly Reveals Significant Gene Expansion in the Toll and IMD Signaling Pathways of Dendrolimus kikuchii.</title>
        <authorList>
            <person name="Zhou J."/>
            <person name="Wu P."/>
            <person name="Xiong Z."/>
            <person name="Liu N."/>
            <person name="Zhao N."/>
            <person name="Ji M."/>
            <person name="Qiu Y."/>
            <person name="Yang B."/>
        </authorList>
    </citation>
    <scope>NUCLEOTIDE SEQUENCE [LARGE SCALE GENOMIC DNA]</scope>
    <source>
        <strain evidence="1">Ann1</strain>
    </source>
</reference>
<name>A0ACC1DIZ9_9NEOP</name>
<keyword evidence="2" id="KW-1185">Reference proteome</keyword>
<dbReference type="EMBL" id="CM034387">
    <property type="protein sequence ID" value="KAJ0183775.1"/>
    <property type="molecule type" value="Genomic_DNA"/>
</dbReference>
<sequence length="202" mass="21397">MLFKITLVVLFASQILTAPADDPVRIDLPVYDKPQADTNVQLSQPFQPENPGGEPLNDQASGGNFINYKLQTASNVLGNKINSQISSFNFGGPFAAPVTTLESAILETEGFGSKTLSINENVQGVVAGLFQPLPIVDTISEEEKYGNNGDKFYSAGQAIVGSAEGLSNVVNSVLEVPGVIFKKISRIATEKLNNLGGKLVGL</sequence>
<comment type="caution">
    <text evidence="1">The sequence shown here is derived from an EMBL/GenBank/DDBJ whole genome shotgun (WGS) entry which is preliminary data.</text>
</comment>